<proteinExistence type="predicted"/>
<dbReference type="OrthoDB" id="9815163at2"/>
<gene>
    <name evidence="2" type="ORF">TRP8649_01943</name>
</gene>
<keyword evidence="3" id="KW-1185">Reference proteome</keyword>
<protein>
    <recommendedName>
        <fullName evidence="1">DUF427 domain-containing protein</fullName>
    </recommendedName>
</protein>
<dbReference type="InterPro" id="IPR007361">
    <property type="entry name" value="DUF427"/>
</dbReference>
<dbReference type="Gene3D" id="2.170.150.40">
    <property type="entry name" value="Domain of unknown function (DUF427)"/>
    <property type="match status" value="1"/>
</dbReference>
<reference evidence="3" key="1">
    <citation type="submission" date="2017-05" db="EMBL/GenBank/DDBJ databases">
        <authorList>
            <person name="Rodrigo-Torres L."/>
            <person name="Arahal R. D."/>
            <person name="Lucena T."/>
        </authorList>
    </citation>
    <scope>NUCLEOTIDE SEQUENCE [LARGE SCALE GENOMIC DNA]</scope>
    <source>
        <strain evidence="3">CECT 8649</strain>
    </source>
</reference>
<dbReference type="Pfam" id="PF04248">
    <property type="entry name" value="NTP_transf_9"/>
    <property type="match status" value="1"/>
</dbReference>
<feature type="domain" description="DUF427" evidence="1">
    <location>
        <begin position="15"/>
        <end position="103"/>
    </location>
</feature>
<dbReference type="EMBL" id="FXXP01000001">
    <property type="protein sequence ID" value="SMX27833.1"/>
    <property type="molecule type" value="Genomic_DNA"/>
</dbReference>
<accession>A0A238JBT1</accession>
<sequence length="114" mass="12517">MSKITIIPAEGTWIIRAGGAVLGESSRALELTEGDYPPVIYFPREDIGMAFLEATDHKTTCPHKGEASYFSIMSKSKTYENAVWSYEAPIDAVKEISGYLAFQVQDGVAIEQLP</sequence>
<name>A0A238JBT1_9RHOB</name>
<dbReference type="RefSeq" id="WP_099244283.1">
    <property type="nucleotide sequence ID" value="NZ_FXXP01000001.1"/>
</dbReference>
<dbReference type="PANTHER" id="PTHR34310:SF9">
    <property type="entry name" value="BLR5716 PROTEIN"/>
    <property type="match status" value="1"/>
</dbReference>
<dbReference type="AlphaFoldDB" id="A0A238JBT1"/>
<dbReference type="Proteomes" id="UP000225972">
    <property type="component" value="Unassembled WGS sequence"/>
</dbReference>
<evidence type="ECO:0000313" key="3">
    <source>
        <dbReference type="Proteomes" id="UP000225972"/>
    </source>
</evidence>
<evidence type="ECO:0000259" key="1">
    <source>
        <dbReference type="Pfam" id="PF04248"/>
    </source>
</evidence>
<evidence type="ECO:0000313" key="2">
    <source>
        <dbReference type="EMBL" id="SMX27833.1"/>
    </source>
</evidence>
<dbReference type="InterPro" id="IPR038694">
    <property type="entry name" value="DUF427_sf"/>
</dbReference>
<dbReference type="PANTHER" id="PTHR34310">
    <property type="entry name" value="DUF427 DOMAIN PROTEIN (AFU_ORTHOLOGUE AFUA_3G02220)"/>
    <property type="match status" value="1"/>
</dbReference>
<organism evidence="2 3">
    <name type="scientific">Pelagimonas phthalicica</name>
    <dbReference type="NCBI Taxonomy" id="1037362"/>
    <lineage>
        <taxon>Bacteria</taxon>
        <taxon>Pseudomonadati</taxon>
        <taxon>Pseudomonadota</taxon>
        <taxon>Alphaproteobacteria</taxon>
        <taxon>Rhodobacterales</taxon>
        <taxon>Roseobacteraceae</taxon>
        <taxon>Pelagimonas</taxon>
    </lineage>
</organism>